<evidence type="ECO:0000313" key="3">
    <source>
        <dbReference type="EMBL" id="MBA8950783.1"/>
    </source>
</evidence>
<feature type="domain" description="DUF397" evidence="2">
    <location>
        <begin position="2"/>
        <end position="38"/>
    </location>
</feature>
<evidence type="ECO:0000313" key="4">
    <source>
        <dbReference type="Proteomes" id="UP000572680"/>
    </source>
</evidence>
<evidence type="ECO:0000259" key="2">
    <source>
        <dbReference type="Pfam" id="PF04149"/>
    </source>
</evidence>
<accession>A0A7W3LMD9</accession>
<feature type="region of interest" description="Disordered" evidence="1">
    <location>
        <begin position="1"/>
        <end position="21"/>
    </location>
</feature>
<dbReference type="EMBL" id="JACJIA010000002">
    <property type="protein sequence ID" value="MBA8950783.1"/>
    <property type="molecule type" value="Genomic_DNA"/>
</dbReference>
<dbReference type="Proteomes" id="UP000572680">
    <property type="component" value="Unassembled WGS sequence"/>
</dbReference>
<evidence type="ECO:0000256" key="1">
    <source>
        <dbReference type="SAM" id="MobiDB-lite"/>
    </source>
</evidence>
<feature type="compositionally biased region" description="Basic and acidic residues" evidence="1">
    <location>
        <begin position="11"/>
        <end position="20"/>
    </location>
</feature>
<protein>
    <recommendedName>
        <fullName evidence="2">DUF397 domain-containing protein</fullName>
    </recommendedName>
</protein>
<gene>
    <name evidence="3" type="ORF">HNR61_002396</name>
</gene>
<proteinExistence type="predicted"/>
<keyword evidence="4" id="KW-1185">Reference proteome</keyword>
<name>A0A7W3LMD9_ACTNM</name>
<comment type="caution">
    <text evidence="3">The sequence shown here is derived from an EMBL/GenBank/DDBJ whole genome shotgun (WGS) entry which is preliminary data.</text>
</comment>
<dbReference type="Pfam" id="PF04149">
    <property type="entry name" value="DUF397"/>
    <property type="match status" value="1"/>
</dbReference>
<sequence length="44" mass="4754">MEVAQLSRNIGVRDSKDPDGPRFALAPVAARELFDAIRAGRSEA</sequence>
<dbReference type="AlphaFoldDB" id="A0A7W3LMD9"/>
<dbReference type="InterPro" id="IPR007278">
    <property type="entry name" value="DUF397"/>
</dbReference>
<organism evidence="3 4">
    <name type="scientific">Actinomadura namibiensis</name>
    <dbReference type="NCBI Taxonomy" id="182080"/>
    <lineage>
        <taxon>Bacteria</taxon>
        <taxon>Bacillati</taxon>
        <taxon>Actinomycetota</taxon>
        <taxon>Actinomycetes</taxon>
        <taxon>Streptosporangiales</taxon>
        <taxon>Thermomonosporaceae</taxon>
        <taxon>Actinomadura</taxon>
    </lineage>
</organism>
<reference evidence="3 4" key="1">
    <citation type="submission" date="2020-08" db="EMBL/GenBank/DDBJ databases">
        <title>Genomic Encyclopedia of Type Strains, Phase IV (KMG-IV): sequencing the most valuable type-strain genomes for metagenomic binning, comparative biology and taxonomic classification.</title>
        <authorList>
            <person name="Goeker M."/>
        </authorList>
    </citation>
    <scope>NUCLEOTIDE SEQUENCE [LARGE SCALE GENOMIC DNA]</scope>
    <source>
        <strain evidence="3 4">DSM 44197</strain>
    </source>
</reference>